<evidence type="ECO:0000313" key="2">
    <source>
        <dbReference type="EMBL" id="CDP05022.1"/>
    </source>
</evidence>
<gene>
    <name evidence="2" type="ORF">GSCOC_T00019925001</name>
</gene>
<keyword evidence="1" id="KW-0472">Membrane</keyword>
<dbReference type="Gramene" id="CDP05022">
    <property type="protein sequence ID" value="CDP05022"/>
    <property type="gene ID" value="GSCOC_T00019925001"/>
</dbReference>
<dbReference type="InParanoid" id="A0A068U9P0"/>
<evidence type="ECO:0000313" key="3">
    <source>
        <dbReference type="Proteomes" id="UP000295252"/>
    </source>
</evidence>
<accession>A0A068U9P0</accession>
<dbReference type="AlphaFoldDB" id="A0A068U9P0"/>
<keyword evidence="1" id="KW-1133">Transmembrane helix</keyword>
<evidence type="ECO:0000256" key="1">
    <source>
        <dbReference type="SAM" id="Phobius"/>
    </source>
</evidence>
<sequence length="112" mass="12742">MESGFSLLDISKCFSSLFSLHVSSLLLHHHLPKSFFVSSFESSVSWIIHQYKKKKNGKIVFPFKPFLISSEIVIFVGYFVGFFPILDCTFYGVIGGKVQYLLQLQIQGKCLP</sequence>
<dbReference type="EMBL" id="HG739099">
    <property type="protein sequence ID" value="CDP05022.1"/>
    <property type="molecule type" value="Genomic_DNA"/>
</dbReference>
<keyword evidence="1" id="KW-0812">Transmembrane</keyword>
<keyword evidence="3" id="KW-1185">Reference proteome</keyword>
<name>A0A068U9P0_COFCA</name>
<protein>
    <submittedName>
        <fullName evidence="2">Uncharacterized protein</fullName>
    </submittedName>
</protein>
<reference evidence="3" key="1">
    <citation type="journal article" date="2014" name="Science">
        <title>The coffee genome provides insight into the convergent evolution of caffeine biosynthesis.</title>
        <authorList>
            <person name="Denoeud F."/>
            <person name="Carretero-Paulet L."/>
            <person name="Dereeper A."/>
            <person name="Droc G."/>
            <person name="Guyot R."/>
            <person name="Pietrella M."/>
            <person name="Zheng C."/>
            <person name="Alberti A."/>
            <person name="Anthony F."/>
            <person name="Aprea G."/>
            <person name="Aury J.M."/>
            <person name="Bento P."/>
            <person name="Bernard M."/>
            <person name="Bocs S."/>
            <person name="Campa C."/>
            <person name="Cenci A."/>
            <person name="Combes M.C."/>
            <person name="Crouzillat D."/>
            <person name="Da Silva C."/>
            <person name="Daddiego L."/>
            <person name="De Bellis F."/>
            <person name="Dussert S."/>
            <person name="Garsmeur O."/>
            <person name="Gayraud T."/>
            <person name="Guignon V."/>
            <person name="Jahn K."/>
            <person name="Jamilloux V."/>
            <person name="Joet T."/>
            <person name="Labadie K."/>
            <person name="Lan T."/>
            <person name="Leclercq J."/>
            <person name="Lepelley M."/>
            <person name="Leroy T."/>
            <person name="Li L.T."/>
            <person name="Librado P."/>
            <person name="Lopez L."/>
            <person name="Munoz A."/>
            <person name="Noel B."/>
            <person name="Pallavicini A."/>
            <person name="Perrotta G."/>
            <person name="Poncet V."/>
            <person name="Pot D."/>
            <person name="Priyono X."/>
            <person name="Rigoreau M."/>
            <person name="Rouard M."/>
            <person name="Rozas J."/>
            <person name="Tranchant-Dubreuil C."/>
            <person name="VanBuren R."/>
            <person name="Zhang Q."/>
            <person name="Andrade A.C."/>
            <person name="Argout X."/>
            <person name="Bertrand B."/>
            <person name="de Kochko A."/>
            <person name="Graziosi G."/>
            <person name="Henry R.J."/>
            <person name="Jayarama X."/>
            <person name="Ming R."/>
            <person name="Nagai C."/>
            <person name="Rounsley S."/>
            <person name="Sankoff D."/>
            <person name="Giuliano G."/>
            <person name="Albert V.A."/>
            <person name="Wincker P."/>
            <person name="Lashermes P."/>
        </authorList>
    </citation>
    <scope>NUCLEOTIDE SEQUENCE [LARGE SCALE GENOMIC DNA]</scope>
    <source>
        <strain evidence="3">cv. DH200-94</strain>
    </source>
</reference>
<proteinExistence type="predicted"/>
<organism evidence="2 3">
    <name type="scientific">Coffea canephora</name>
    <name type="common">Robusta coffee</name>
    <dbReference type="NCBI Taxonomy" id="49390"/>
    <lineage>
        <taxon>Eukaryota</taxon>
        <taxon>Viridiplantae</taxon>
        <taxon>Streptophyta</taxon>
        <taxon>Embryophyta</taxon>
        <taxon>Tracheophyta</taxon>
        <taxon>Spermatophyta</taxon>
        <taxon>Magnoliopsida</taxon>
        <taxon>eudicotyledons</taxon>
        <taxon>Gunneridae</taxon>
        <taxon>Pentapetalae</taxon>
        <taxon>asterids</taxon>
        <taxon>lamiids</taxon>
        <taxon>Gentianales</taxon>
        <taxon>Rubiaceae</taxon>
        <taxon>Ixoroideae</taxon>
        <taxon>Gardenieae complex</taxon>
        <taxon>Bertiereae - Coffeeae clade</taxon>
        <taxon>Coffeeae</taxon>
        <taxon>Coffea</taxon>
    </lineage>
</organism>
<feature type="transmembrane region" description="Helical" evidence="1">
    <location>
        <begin position="72"/>
        <end position="94"/>
    </location>
</feature>
<dbReference type="Proteomes" id="UP000295252">
    <property type="component" value="Chromosome IV"/>
</dbReference>